<sequence length="439" mass="48662">MKNIQLTRRRFLQTTTLVAVAAPTIVPSSVLGRAKVAPSNRITVGLTGSGSRGTGVMGSFLREADVQVIATCDPYETHNGGGRNRKLGRKPAAEAVGKKYGTKPCDTYDDFRKLCARKDLDAVIVATPDHWHALQTLEALRNGKDVYCEKPITHFFAEGQAVYREAAKQKAIFQTGSQQRSDRRFRHAVEVVLNGVIGKVKEVQVGLPKGHDSDRGDSTEHDYSKHTDYQMWTGPAPLLPYVAARHHWNWRWHLSYGGGQLMDWIGHHNDICHWALGEDKGGPTRVEAKNFTKSKSKSYDAPPHYEVHCEYAGGIKTSIGSHNRMGVKVIGEDGWVYVTRGRMEASNPAWTKLDFNAGKVKAYASPGHTRNFVDGVKSRKEAICPAETAHRSVTPGHLGYLSNALGRALKWDPNNEQIIGDKEASALINKLDHRKPWSI</sequence>
<organism evidence="3">
    <name type="scientific">marine metagenome</name>
    <dbReference type="NCBI Taxonomy" id="408172"/>
    <lineage>
        <taxon>unclassified sequences</taxon>
        <taxon>metagenomes</taxon>
        <taxon>ecological metagenomes</taxon>
    </lineage>
</organism>
<dbReference type="InterPro" id="IPR043906">
    <property type="entry name" value="Gfo/Idh/MocA_OxRdtase_bact_C"/>
</dbReference>
<dbReference type="Gene3D" id="3.40.50.720">
    <property type="entry name" value="NAD(P)-binding Rossmann-like Domain"/>
    <property type="match status" value="1"/>
</dbReference>
<dbReference type="PANTHER" id="PTHR43818:SF5">
    <property type="entry name" value="OXIDOREDUCTASE FAMILY PROTEIN"/>
    <property type="match status" value="1"/>
</dbReference>
<accession>A0A382D1D5</accession>
<dbReference type="PANTHER" id="PTHR43818">
    <property type="entry name" value="BCDNA.GH03377"/>
    <property type="match status" value="1"/>
</dbReference>
<dbReference type="EMBL" id="UINC01037161">
    <property type="protein sequence ID" value="SVB32240.1"/>
    <property type="molecule type" value="Genomic_DNA"/>
</dbReference>
<protein>
    <recommendedName>
        <fullName evidence="4">Gfo/Idh/MocA-like oxidoreductase N-terminal domain-containing protein</fullName>
    </recommendedName>
</protein>
<dbReference type="GO" id="GO:0000166">
    <property type="term" value="F:nucleotide binding"/>
    <property type="evidence" value="ECO:0007669"/>
    <property type="project" value="InterPro"/>
</dbReference>
<feature type="domain" description="Gfo/Idh/MocA-like oxidoreductase N-terminal" evidence="1">
    <location>
        <begin position="90"/>
        <end position="176"/>
    </location>
</feature>
<dbReference type="AlphaFoldDB" id="A0A382D1D5"/>
<evidence type="ECO:0000313" key="3">
    <source>
        <dbReference type="EMBL" id="SVB32240.1"/>
    </source>
</evidence>
<dbReference type="InterPro" id="IPR036291">
    <property type="entry name" value="NAD(P)-bd_dom_sf"/>
</dbReference>
<dbReference type="PROSITE" id="PS51318">
    <property type="entry name" value="TAT"/>
    <property type="match status" value="1"/>
</dbReference>
<evidence type="ECO:0000259" key="1">
    <source>
        <dbReference type="Pfam" id="PF01408"/>
    </source>
</evidence>
<dbReference type="Pfam" id="PF19051">
    <property type="entry name" value="GFO_IDH_MocA_C2"/>
    <property type="match status" value="1"/>
</dbReference>
<name>A0A382D1D5_9ZZZZ</name>
<evidence type="ECO:0008006" key="4">
    <source>
        <dbReference type="Google" id="ProtNLM"/>
    </source>
</evidence>
<evidence type="ECO:0000259" key="2">
    <source>
        <dbReference type="Pfam" id="PF19051"/>
    </source>
</evidence>
<gene>
    <name evidence="3" type="ORF">METZ01_LOCUS185094</name>
</gene>
<dbReference type="SUPFAM" id="SSF55347">
    <property type="entry name" value="Glyceraldehyde-3-phosphate dehydrogenase-like, C-terminal domain"/>
    <property type="match status" value="1"/>
</dbReference>
<reference evidence="3" key="1">
    <citation type="submission" date="2018-05" db="EMBL/GenBank/DDBJ databases">
        <authorList>
            <person name="Lanie J.A."/>
            <person name="Ng W.-L."/>
            <person name="Kazmierczak K.M."/>
            <person name="Andrzejewski T.M."/>
            <person name="Davidsen T.M."/>
            <person name="Wayne K.J."/>
            <person name="Tettelin H."/>
            <person name="Glass J.I."/>
            <person name="Rusch D."/>
            <person name="Podicherti R."/>
            <person name="Tsui H.-C.T."/>
            <person name="Winkler M.E."/>
        </authorList>
    </citation>
    <scope>NUCLEOTIDE SEQUENCE</scope>
</reference>
<dbReference type="InterPro" id="IPR000683">
    <property type="entry name" value="Gfo/Idh/MocA-like_OxRdtase_N"/>
</dbReference>
<feature type="domain" description="Gfo/Idh/MocA-like oxidoreductase bacterial type C-terminal" evidence="2">
    <location>
        <begin position="220"/>
        <end position="438"/>
    </location>
</feature>
<dbReference type="InterPro" id="IPR050463">
    <property type="entry name" value="Gfo/Idh/MocA_oxidrdct_glycsds"/>
</dbReference>
<dbReference type="Gene3D" id="3.30.360.10">
    <property type="entry name" value="Dihydrodipicolinate Reductase, domain 2"/>
    <property type="match status" value="1"/>
</dbReference>
<proteinExistence type="predicted"/>
<dbReference type="InterPro" id="IPR006311">
    <property type="entry name" value="TAT_signal"/>
</dbReference>
<dbReference type="SUPFAM" id="SSF51735">
    <property type="entry name" value="NAD(P)-binding Rossmann-fold domains"/>
    <property type="match status" value="1"/>
</dbReference>
<dbReference type="Pfam" id="PF01408">
    <property type="entry name" value="GFO_IDH_MocA"/>
    <property type="match status" value="1"/>
</dbReference>